<proteinExistence type="predicted"/>
<accession>A0A7N2L5S5</accession>
<evidence type="ECO:0000256" key="1">
    <source>
        <dbReference type="SAM" id="Phobius"/>
    </source>
</evidence>
<keyword evidence="3" id="KW-1185">Reference proteome</keyword>
<reference evidence="2 3" key="1">
    <citation type="journal article" date="2016" name="G3 (Bethesda)">
        <title>First Draft Assembly and Annotation of the Genome of a California Endemic Oak Quercus lobata Nee (Fagaceae).</title>
        <authorList>
            <person name="Sork V.L."/>
            <person name="Fitz-Gibbon S.T."/>
            <person name="Puiu D."/>
            <person name="Crepeau M."/>
            <person name="Gugger P.F."/>
            <person name="Sherman R."/>
            <person name="Stevens K."/>
            <person name="Langley C.H."/>
            <person name="Pellegrini M."/>
            <person name="Salzberg S.L."/>
        </authorList>
    </citation>
    <scope>NUCLEOTIDE SEQUENCE [LARGE SCALE GENOMIC DNA]</scope>
    <source>
        <strain evidence="2 3">cv. SW786</strain>
    </source>
</reference>
<keyword evidence="1" id="KW-1133">Transmembrane helix</keyword>
<dbReference type="EnsemblPlants" id="QL03p017996:mrna">
    <property type="protein sequence ID" value="QL03p017996:mrna:CDS:1"/>
    <property type="gene ID" value="QL03p017996"/>
</dbReference>
<feature type="transmembrane region" description="Helical" evidence="1">
    <location>
        <begin position="70"/>
        <end position="89"/>
    </location>
</feature>
<evidence type="ECO:0000313" key="3">
    <source>
        <dbReference type="Proteomes" id="UP000594261"/>
    </source>
</evidence>
<dbReference type="Proteomes" id="UP000594261">
    <property type="component" value="Chromosome 3"/>
</dbReference>
<evidence type="ECO:0000313" key="2">
    <source>
        <dbReference type="EnsemblPlants" id="QL03p017996:mrna:CDS:1"/>
    </source>
</evidence>
<dbReference type="AlphaFoldDB" id="A0A7N2L5S5"/>
<dbReference type="Gramene" id="QL03p017996:mrna">
    <property type="protein sequence ID" value="QL03p017996:mrna:CDS:1"/>
    <property type="gene ID" value="QL03p017996"/>
</dbReference>
<reference evidence="2" key="2">
    <citation type="submission" date="2021-01" db="UniProtKB">
        <authorList>
            <consortium name="EnsemblPlants"/>
        </authorList>
    </citation>
    <scope>IDENTIFICATION</scope>
</reference>
<name>A0A7N2L5S5_QUELO</name>
<dbReference type="InParanoid" id="A0A7N2L5S5"/>
<keyword evidence="1" id="KW-0812">Transmembrane</keyword>
<keyword evidence="1" id="KW-0472">Membrane</keyword>
<organism evidence="2 3">
    <name type="scientific">Quercus lobata</name>
    <name type="common">Valley oak</name>
    <dbReference type="NCBI Taxonomy" id="97700"/>
    <lineage>
        <taxon>Eukaryota</taxon>
        <taxon>Viridiplantae</taxon>
        <taxon>Streptophyta</taxon>
        <taxon>Embryophyta</taxon>
        <taxon>Tracheophyta</taxon>
        <taxon>Spermatophyta</taxon>
        <taxon>Magnoliopsida</taxon>
        <taxon>eudicotyledons</taxon>
        <taxon>Gunneridae</taxon>
        <taxon>Pentapetalae</taxon>
        <taxon>rosids</taxon>
        <taxon>fabids</taxon>
        <taxon>Fagales</taxon>
        <taxon>Fagaceae</taxon>
        <taxon>Quercus</taxon>
    </lineage>
</organism>
<protein>
    <submittedName>
        <fullName evidence="2">Uncharacterized protein</fullName>
    </submittedName>
</protein>
<sequence>MMWRNAYFPTCCLPFCVRVSFHVPTCSVNTTCTTSAIASSYKVENPDQFINYVRIRYKEFDHGLVPFDKLLHMNILSAIIDFVSLYFAIAPMKYYSTVITLYKDLNLKCPPQLVFFKCVD</sequence>
<dbReference type="EMBL" id="LRBV02000003">
    <property type="status" value="NOT_ANNOTATED_CDS"/>
    <property type="molecule type" value="Genomic_DNA"/>
</dbReference>